<evidence type="ECO:0000313" key="1">
    <source>
        <dbReference type="EMBL" id="CAO94951.1"/>
    </source>
</evidence>
<dbReference type="KEGG" id="eta:ETA_pET450070"/>
<accession>B2VB29</accession>
<dbReference type="EMBL" id="CU468132">
    <property type="protein sequence ID" value="CAO94951.1"/>
    <property type="molecule type" value="Genomic_DNA"/>
</dbReference>
<evidence type="ECO:0000313" key="2">
    <source>
        <dbReference type="Proteomes" id="UP000001726"/>
    </source>
</evidence>
<geneLocation type="plasmid" evidence="1 2">
    <name>pET45</name>
</geneLocation>
<reference evidence="1 2" key="1">
    <citation type="journal article" date="2008" name="Environ. Microbiol.">
        <title>The genome of Erwinia tasmaniensis strain Et1/99, a non-pathogenic bacterium in the genus Erwinia.</title>
        <authorList>
            <person name="Kube M."/>
            <person name="Migdoll A.M."/>
            <person name="Mueller I."/>
            <person name="Kuhl H."/>
            <person name="Beck A."/>
            <person name="Reinhardt R."/>
            <person name="Geider K."/>
        </authorList>
    </citation>
    <scope>NUCLEOTIDE SEQUENCE [LARGE SCALE GENOMIC DNA]</scope>
    <source>
        <strain evidence="2">DSM 17950 / CFBP 7177 / CIP 109463 / NCPPB 4357 / Et1/99</strain>
        <plasmid evidence="2">pET45</plasmid>
    </source>
</reference>
<proteinExistence type="predicted"/>
<dbReference type="HOGENOM" id="CLU_1956231_0_0_6"/>
<sequence>MSSNLNVWISDEAKSKLDELLSNNKNGYQDEFLSNDRITRFRQILMRTTMSGLAGELLLLGLMVLENNMKDSAGKHKVDMIEYYEKLLFDISVCRKLLESAVESGEINHDEIEKKMNRIFRGSADKYE</sequence>
<protein>
    <submittedName>
        <fullName evidence="1">Uncharacterized protein</fullName>
    </submittedName>
</protein>
<name>B2VB29_ERWT9</name>
<organism evidence="1 2">
    <name type="scientific">Erwinia tasmaniensis (strain DSM 17950 / CFBP 7177 / CIP 109463 / NCPPB 4357 / Et1/99)</name>
    <dbReference type="NCBI Taxonomy" id="465817"/>
    <lineage>
        <taxon>Bacteria</taxon>
        <taxon>Pseudomonadati</taxon>
        <taxon>Pseudomonadota</taxon>
        <taxon>Gammaproteobacteria</taxon>
        <taxon>Enterobacterales</taxon>
        <taxon>Erwiniaceae</taxon>
        <taxon>Erwinia</taxon>
    </lineage>
</organism>
<dbReference type="RefSeq" id="WP_012443468.1">
    <property type="nucleotide sequence ID" value="NC_010699.1"/>
</dbReference>
<keyword evidence="2" id="KW-1185">Reference proteome</keyword>
<keyword evidence="1" id="KW-0614">Plasmid</keyword>
<dbReference type="Proteomes" id="UP000001726">
    <property type="component" value="Plasmid pET45"/>
</dbReference>
<gene>
    <name evidence="1" type="ordered locus">ETA_pET450070</name>
</gene>
<dbReference type="AlphaFoldDB" id="B2VB29"/>